<feature type="transmembrane region" description="Helical" evidence="6">
    <location>
        <begin position="7"/>
        <end position="27"/>
    </location>
</feature>
<feature type="transmembrane region" description="Helical" evidence="6">
    <location>
        <begin position="78"/>
        <end position="101"/>
    </location>
</feature>
<feature type="transmembrane region" description="Helical" evidence="6">
    <location>
        <begin position="204"/>
        <end position="223"/>
    </location>
</feature>
<feature type="transmembrane region" description="Helical" evidence="6">
    <location>
        <begin position="383"/>
        <end position="401"/>
    </location>
</feature>
<dbReference type="EMBL" id="JBHLWN010000052">
    <property type="protein sequence ID" value="MFC0213510.1"/>
    <property type="molecule type" value="Genomic_DNA"/>
</dbReference>
<feature type="transmembrane region" description="Helical" evidence="6">
    <location>
        <begin position="356"/>
        <end position="377"/>
    </location>
</feature>
<feature type="transmembrane region" description="Helical" evidence="6">
    <location>
        <begin position="317"/>
        <end position="335"/>
    </location>
</feature>
<feature type="transmembrane region" description="Helical" evidence="6">
    <location>
        <begin position="139"/>
        <end position="160"/>
    </location>
</feature>
<keyword evidence="3 6" id="KW-0812">Transmembrane</keyword>
<gene>
    <name evidence="7" type="ORF">ACFFK0_13760</name>
</gene>
<accession>A0ABV6DLI7</accession>
<evidence type="ECO:0000256" key="4">
    <source>
        <dbReference type="ARBA" id="ARBA00022989"/>
    </source>
</evidence>
<evidence type="ECO:0000313" key="7">
    <source>
        <dbReference type="EMBL" id="MFC0213510.1"/>
    </source>
</evidence>
<keyword evidence="2" id="KW-1003">Cell membrane</keyword>
<feature type="transmembrane region" description="Helical" evidence="6">
    <location>
        <begin position="247"/>
        <end position="267"/>
    </location>
</feature>
<reference evidence="7 8" key="1">
    <citation type="submission" date="2024-09" db="EMBL/GenBank/DDBJ databases">
        <authorList>
            <person name="Sun Q."/>
            <person name="Mori K."/>
        </authorList>
    </citation>
    <scope>NUCLEOTIDE SEQUENCE [LARGE SCALE GENOMIC DNA]</scope>
    <source>
        <strain evidence="7 8">CCM 7759</strain>
    </source>
</reference>
<feature type="transmembrane region" description="Helical" evidence="6">
    <location>
        <begin position="437"/>
        <end position="458"/>
    </location>
</feature>
<feature type="transmembrane region" description="Helical" evidence="6">
    <location>
        <begin position="287"/>
        <end position="305"/>
    </location>
</feature>
<comment type="caution">
    <text evidence="7">The sequence shown here is derived from an EMBL/GenBank/DDBJ whole genome shotgun (WGS) entry which is preliminary data.</text>
</comment>
<sequence>MLFKHTLMYFLARGLPGLISFLSIMIYTRMLTPDQYGKYALVLAGVNLCNALFFQWLRQGLLRFSTAHEEADRRVFRSTLATGFVGLTCLTAIIAIFVFLLSLQYQYFMYVLVGLVNLWLLAWFEFVQTDYRAQLKPKAFGLVTFSRTLLCLVFSLLFIWLGWGEIGLLAGLLVGTLIILVGPTVREWGSIRPKELDKAVMKQLLSYGLPLTLTFVMAFVMQLSDRFLLGWLSGTEATGVYAVASDFANQSLFTIMMIVNLSAFPLVVKKLEAEGVDEAQKQLRMNLVLLLGISLPATMGVILLAEPISKMFFGSQFAGTVSVLLPLLIVGNFLMGLKQFYFDQAFQLGNKTMIQIFPVIVGAILNVVLNLIFIPLWGVTGSAYASIAATAAAVVLSWFFGRKCFHLPIPYGDILKIILCSLFMIAALLPFLQYQGPLVICIEITVAILVYLLGVWALNVAGVRGRLLDYLKVRKTKGLQM</sequence>
<keyword evidence="4 6" id="KW-1133">Transmembrane helix</keyword>
<name>A0ABV6DLI7_9BACL</name>
<dbReference type="InterPro" id="IPR050833">
    <property type="entry name" value="Poly_Biosynth_Transport"/>
</dbReference>
<evidence type="ECO:0000256" key="2">
    <source>
        <dbReference type="ARBA" id="ARBA00022475"/>
    </source>
</evidence>
<feature type="transmembrane region" description="Helical" evidence="6">
    <location>
        <begin position="413"/>
        <end position="431"/>
    </location>
</feature>
<feature type="transmembrane region" description="Helical" evidence="6">
    <location>
        <begin position="107"/>
        <end position="127"/>
    </location>
</feature>
<dbReference type="PANTHER" id="PTHR30250">
    <property type="entry name" value="PST FAMILY PREDICTED COLANIC ACID TRANSPORTER"/>
    <property type="match status" value="1"/>
</dbReference>
<proteinExistence type="predicted"/>
<keyword evidence="8" id="KW-1185">Reference proteome</keyword>
<organism evidence="7 8">
    <name type="scientific">Paenibacillus chartarius</name>
    <dbReference type="NCBI Taxonomy" id="747481"/>
    <lineage>
        <taxon>Bacteria</taxon>
        <taxon>Bacillati</taxon>
        <taxon>Bacillota</taxon>
        <taxon>Bacilli</taxon>
        <taxon>Bacillales</taxon>
        <taxon>Paenibacillaceae</taxon>
        <taxon>Paenibacillus</taxon>
    </lineage>
</organism>
<dbReference type="RefSeq" id="WP_377470850.1">
    <property type="nucleotide sequence ID" value="NZ_JBHLWN010000052.1"/>
</dbReference>
<evidence type="ECO:0000256" key="5">
    <source>
        <dbReference type="ARBA" id="ARBA00023136"/>
    </source>
</evidence>
<evidence type="ECO:0000256" key="3">
    <source>
        <dbReference type="ARBA" id="ARBA00022692"/>
    </source>
</evidence>
<evidence type="ECO:0000256" key="6">
    <source>
        <dbReference type="SAM" id="Phobius"/>
    </source>
</evidence>
<evidence type="ECO:0000313" key="8">
    <source>
        <dbReference type="Proteomes" id="UP001589776"/>
    </source>
</evidence>
<feature type="transmembrane region" description="Helical" evidence="6">
    <location>
        <begin position="166"/>
        <end position="183"/>
    </location>
</feature>
<protein>
    <submittedName>
        <fullName evidence="7">Oligosaccharide flippase family protein</fullName>
    </submittedName>
</protein>
<dbReference type="PANTHER" id="PTHR30250:SF11">
    <property type="entry name" value="O-ANTIGEN TRANSPORTER-RELATED"/>
    <property type="match status" value="1"/>
</dbReference>
<feature type="transmembrane region" description="Helical" evidence="6">
    <location>
        <begin position="39"/>
        <end position="57"/>
    </location>
</feature>
<keyword evidence="5 6" id="KW-0472">Membrane</keyword>
<dbReference type="Pfam" id="PF13440">
    <property type="entry name" value="Polysacc_synt_3"/>
    <property type="match status" value="1"/>
</dbReference>
<evidence type="ECO:0000256" key="1">
    <source>
        <dbReference type="ARBA" id="ARBA00004651"/>
    </source>
</evidence>
<dbReference type="Proteomes" id="UP001589776">
    <property type="component" value="Unassembled WGS sequence"/>
</dbReference>
<comment type="subcellular location">
    <subcellularLocation>
        <location evidence="1">Cell membrane</location>
        <topology evidence="1">Multi-pass membrane protein</topology>
    </subcellularLocation>
</comment>